<evidence type="ECO:0000256" key="6">
    <source>
        <dbReference type="ARBA" id="ARBA00049024"/>
    </source>
</evidence>
<evidence type="ECO:0000256" key="7">
    <source>
        <dbReference type="HAMAP-Rule" id="MF_00412"/>
    </source>
</evidence>
<dbReference type="InterPro" id="IPR015590">
    <property type="entry name" value="Aldehyde_DH_dom"/>
</dbReference>
<comment type="function">
    <text evidence="7">Catalyzes the NADPH-dependent reduction of L-glutamate 5-phosphate into L-glutamate 5-semialdehyde and phosphate. The product spontaneously undergoes cyclization to form 1-pyrroline-5-carboxylate.</text>
</comment>
<keyword evidence="2 7" id="KW-0028">Amino-acid biosynthesis</keyword>
<dbReference type="GO" id="GO:0005737">
    <property type="term" value="C:cytoplasm"/>
    <property type="evidence" value="ECO:0007669"/>
    <property type="project" value="UniProtKB-SubCell"/>
</dbReference>
<dbReference type="Gene3D" id="3.40.309.10">
    <property type="entry name" value="Aldehyde Dehydrogenase, Chain A, domain 2"/>
    <property type="match status" value="1"/>
</dbReference>
<dbReference type="InterPro" id="IPR016162">
    <property type="entry name" value="Ald_DH_N"/>
</dbReference>
<dbReference type="NCBIfam" id="NF001221">
    <property type="entry name" value="PRK00197.1"/>
    <property type="match status" value="1"/>
</dbReference>
<dbReference type="PANTHER" id="PTHR11063">
    <property type="entry name" value="GLUTAMATE SEMIALDEHYDE DEHYDROGENASE"/>
    <property type="match status" value="1"/>
</dbReference>
<dbReference type="InterPro" id="IPR020593">
    <property type="entry name" value="G-glutamylP_reductase_CS"/>
</dbReference>
<dbReference type="EC" id="1.2.1.41" evidence="7"/>
<accession>A0A078MU31</accession>
<feature type="domain" description="Aldehyde dehydrogenase" evidence="9">
    <location>
        <begin position="31"/>
        <end position="311"/>
    </location>
</feature>
<dbReference type="InterPro" id="IPR000965">
    <property type="entry name" value="GPR_dom"/>
</dbReference>
<feature type="region of interest" description="Disordered" evidence="8">
    <location>
        <begin position="1"/>
        <end position="30"/>
    </location>
</feature>
<dbReference type="SMR" id="A0A078MU31"/>
<dbReference type="GO" id="GO:0004350">
    <property type="term" value="F:glutamate-5-semialdehyde dehydrogenase activity"/>
    <property type="evidence" value="ECO:0007669"/>
    <property type="project" value="UniProtKB-UniRule"/>
</dbReference>
<dbReference type="CDD" id="cd07079">
    <property type="entry name" value="ALDH_F18-19_ProA-GPR"/>
    <property type="match status" value="1"/>
</dbReference>
<comment type="subcellular location">
    <subcellularLocation>
        <location evidence="7">Cytoplasm</location>
    </subcellularLocation>
</comment>
<evidence type="ECO:0000256" key="5">
    <source>
        <dbReference type="ARBA" id="ARBA00023002"/>
    </source>
</evidence>
<comment type="catalytic activity">
    <reaction evidence="6 7">
        <text>L-glutamate 5-semialdehyde + phosphate + NADP(+) = L-glutamyl 5-phosphate + NADPH + H(+)</text>
        <dbReference type="Rhea" id="RHEA:19541"/>
        <dbReference type="ChEBI" id="CHEBI:15378"/>
        <dbReference type="ChEBI" id="CHEBI:43474"/>
        <dbReference type="ChEBI" id="CHEBI:57783"/>
        <dbReference type="ChEBI" id="CHEBI:58066"/>
        <dbReference type="ChEBI" id="CHEBI:58274"/>
        <dbReference type="ChEBI" id="CHEBI:58349"/>
        <dbReference type="EC" id="1.2.1.41"/>
    </reaction>
</comment>
<dbReference type="Gene3D" id="3.40.605.10">
    <property type="entry name" value="Aldehyde Dehydrogenase, Chain A, domain 1"/>
    <property type="match status" value="1"/>
</dbReference>
<dbReference type="HAMAP" id="MF_00412">
    <property type="entry name" value="ProA"/>
    <property type="match status" value="1"/>
</dbReference>
<comment type="pathway">
    <text evidence="1 7">Amino-acid biosynthesis; L-proline biosynthesis; L-glutamate 5-semialdehyde from L-glutamate: step 2/2.</text>
</comment>
<dbReference type="AlphaFoldDB" id="A0A078MU31"/>
<keyword evidence="5 7" id="KW-0560">Oxidoreductase</keyword>
<evidence type="ECO:0000256" key="3">
    <source>
        <dbReference type="ARBA" id="ARBA00022650"/>
    </source>
</evidence>
<dbReference type="PROSITE" id="PS01223">
    <property type="entry name" value="PROA"/>
    <property type="match status" value="1"/>
</dbReference>
<dbReference type="GO" id="GO:0050661">
    <property type="term" value="F:NADP binding"/>
    <property type="evidence" value="ECO:0007669"/>
    <property type="project" value="InterPro"/>
</dbReference>
<sequence>MNTSTAAAENAAEEAAAAADGVETREPAEGADGIEAGVLAVADAARTASRRLARATRARKDAALEEIARRVLAGQDRILAANAQDLEAGRSNGTSAALLDRLTLTPERIGGLADALKMLAGLPDPVGTVARGQTLPNGLRLRQVHVPLGVVAAIYEARPNVTVDIAGLALKSGNAVILRGGSAAGRTNAVLVEIIRDALEAAGLPADAVQSIDQYGRSGANVLMKARGKVDVLIPRGGRDLIQTVVANAAVPVIETGEGNVHIYLDASAPAEMAVPILLNAKTQRPSVCNTVETLLLHRDAAAAPDVLAALAGAGVRLHVDGRVAALLPDGVESVPASEEDWGREYMDLDLAVAMVDDMDEALEHIRRWSTGHTEAILTNDLAQAERFIAEIDSAAVIVNASTRFTDGGQFGLGAEVGISTQKMHARGPMGLTELTTTKWIVQGDGHVRS</sequence>
<dbReference type="InterPro" id="IPR016163">
    <property type="entry name" value="Ald_DH_C"/>
</dbReference>
<dbReference type="PATRIC" id="fig|1461584.3.peg.1660"/>
<evidence type="ECO:0000256" key="2">
    <source>
        <dbReference type="ARBA" id="ARBA00022605"/>
    </source>
</evidence>
<dbReference type="EMBL" id="LN483070">
    <property type="protein sequence ID" value="CEA08331.1"/>
    <property type="molecule type" value="Genomic_DNA"/>
</dbReference>
<evidence type="ECO:0000313" key="10">
    <source>
        <dbReference type="EMBL" id="CEA08331.1"/>
    </source>
</evidence>
<dbReference type="PANTHER" id="PTHR11063:SF8">
    <property type="entry name" value="DELTA-1-PYRROLINE-5-CARBOXYLATE SYNTHASE"/>
    <property type="match status" value="1"/>
</dbReference>
<dbReference type="InterPro" id="IPR016161">
    <property type="entry name" value="Ald_DH/histidinol_DH"/>
</dbReference>
<feature type="compositionally biased region" description="Low complexity" evidence="8">
    <location>
        <begin position="1"/>
        <end position="19"/>
    </location>
</feature>
<evidence type="ECO:0000256" key="8">
    <source>
        <dbReference type="SAM" id="MobiDB-lite"/>
    </source>
</evidence>
<keyword evidence="4 7" id="KW-0521">NADP</keyword>
<dbReference type="NCBIfam" id="TIGR00407">
    <property type="entry name" value="proA"/>
    <property type="match status" value="1"/>
</dbReference>
<dbReference type="FunFam" id="3.40.309.10:FF:000006">
    <property type="entry name" value="Gamma-glutamyl phosphate reductase"/>
    <property type="match status" value="1"/>
</dbReference>
<gene>
    <name evidence="7 10" type="primary">proA</name>
    <name evidence="10" type="ORF">BN1051_01673</name>
</gene>
<keyword evidence="7" id="KW-0963">Cytoplasm</keyword>
<dbReference type="InterPro" id="IPR012134">
    <property type="entry name" value="Glu-5-SA_DH"/>
</dbReference>
<dbReference type="GO" id="GO:0055129">
    <property type="term" value="P:L-proline biosynthetic process"/>
    <property type="evidence" value="ECO:0007669"/>
    <property type="project" value="UniProtKB-UniRule"/>
</dbReference>
<dbReference type="UniPathway" id="UPA00098">
    <property type="reaction ID" value="UER00360"/>
</dbReference>
<evidence type="ECO:0000256" key="1">
    <source>
        <dbReference type="ARBA" id="ARBA00004985"/>
    </source>
</evidence>
<evidence type="ECO:0000259" key="9">
    <source>
        <dbReference type="Pfam" id="PF00171"/>
    </source>
</evidence>
<evidence type="ECO:0000256" key="4">
    <source>
        <dbReference type="ARBA" id="ARBA00022857"/>
    </source>
</evidence>
<dbReference type="PIRSF" id="PIRSF000151">
    <property type="entry name" value="GPR"/>
    <property type="match status" value="1"/>
</dbReference>
<comment type="similarity">
    <text evidence="7">Belongs to the gamma-glutamyl phosphate reductase family.</text>
</comment>
<proteinExistence type="inferred from homology"/>
<dbReference type="Pfam" id="PF00171">
    <property type="entry name" value="Aldedh"/>
    <property type="match status" value="1"/>
</dbReference>
<name>A0A078MU31_9MICC</name>
<organism evidence="10">
    <name type="scientific">Arthrobacter saudimassiliensis</name>
    <dbReference type="NCBI Taxonomy" id="1461584"/>
    <lineage>
        <taxon>Bacteria</taxon>
        <taxon>Bacillati</taxon>
        <taxon>Actinomycetota</taxon>
        <taxon>Actinomycetes</taxon>
        <taxon>Micrococcales</taxon>
        <taxon>Micrococcaceae</taxon>
        <taxon>Arthrobacter</taxon>
    </lineage>
</organism>
<keyword evidence="3 7" id="KW-0641">Proline biosynthesis</keyword>
<dbReference type="SUPFAM" id="SSF53720">
    <property type="entry name" value="ALDH-like"/>
    <property type="match status" value="1"/>
</dbReference>
<reference evidence="10" key="1">
    <citation type="submission" date="2014-07" db="EMBL/GenBank/DDBJ databases">
        <authorList>
            <person name="Urmite Genomes Urmite Genomes"/>
        </authorList>
    </citation>
    <scope>NUCLEOTIDE SEQUENCE</scope>
    <source>
        <strain evidence="10">11W110_air</strain>
    </source>
</reference>
<protein>
    <recommendedName>
        <fullName evidence="7">Gamma-glutamyl phosphate reductase</fullName>
        <shortName evidence="7">GPR</shortName>
        <ecNumber evidence="7">1.2.1.41</ecNumber>
    </recommendedName>
    <alternativeName>
        <fullName evidence="7">Glutamate-5-semialdehyde dehydrogenase</fullName>
    </alternativeName>
    <alternativeName>
        <fullName evidence="7">Glutamyl-gamma-semialdehyde dehydrogenase</fullName>
        <shortName evidence="7">GSA dehydrogenase</shortName>
    </alternativeName>
</protein>